<dbReference type="PANTHER" id="PTHR47972">
    <property type="entry name" value="KINESIN-LIKE PROTEIN KLP-3"/>
    <property type="match status" value="1"/>
</dbReference>
<dbReference type="Pfam" id="PF00225">
    <property type="entry name" value="Kinesin"/>
    <property type="match status" value="1"/>
</dbReference>
<dbReference type="OrthoDB" id="3176171at2759"/>
<evidence type="ECO:0000256" key="9">
    <source>
        <dbReference type="RuleBase" id="RU000394"/>
    </source>
</evidence>
<keyword evidence="4 8" id="KW-0547">Nucleotide-binding</keyword>
<dbReference type="InterPro" id="IPR019821">
    <property type="entry name" value="Kinesin_motor_CS"/>
</dbReference>
<dbReference type="InterPro" id="IPR027417">
    <property type="entry name" value="P-loop_NTPase"/>
</dbReference>
<feature type="non-terminal residue" evidence="12">
    <location>
        <position position="433"/>
    </location>
</feature>
<comment type="subcellular location">
    <subcellularLocation>
        <location evidence="1">Cytoplasm</location>
        <location evidence="1">Cytoskeleton</location>
    </subcellularLocation>
</comment>
<keyword evidence="7" id="KW-0963">Cytoplasm</keyword>
<dbReference type="InterPro" id="IPR027640">
    <property type="entry name" value="Kinesin-like_fam"/>
</dbReference>
<dbReference type="AlphaFoldDB" id="A0A482VVW0"/>
<evidence type="ECO:0000313" key="13">
    <source>
        <dbReference type="Proteomes" id="UP000292052"/>
    </source>
</evidence>
<dbReference type="PROSITE" id="PS50067">
    <property type="entry name" value="KINESIN_MOTOR_2"/>
    <property type="match status" value="1"/>
</dbReference>
<comment type="similarity">
    <text evidence="2">Belongs to the TRAFAC class myosin-kinesin ATPase superfamily. Kinesin family. KIN-14 subfamily.</text>
</comment>
<keyword evidence="13" id="KW-1185">Reference proteome</keyword>
<evidence type="ECO:0000256" key="4">
    <source>
        <dbReference type="ARBA" id="ARBA00022741"/>
    </source>
</evidence>
<sequence>MIENNKSVIMRKNENLRSENARVKSQLHKVQTATDKLKSEHDTLAEQNKENLIQLQNLQKTHDDTQLALKRTEIRYQDLEAKAQQLKTDLEEQENLRRIFHDKIQDLQGNIRVFCRIRPPMKDEGNKQLCSILFPDENTLEIRKARQSIFAVSGKPTDLKQEFVFDKVFPPETGQSEVFEELSQLVQSVVDGFHVCVFAYGQTGSGKTYTMQGSQQDHGMIPRTIDLIFEKINKFKHCGWNYEVTASFLEIYNESVKDLLCSNSSCSYELKFNEGRGVTVTNLKIMPINSAIELKILMEQAHKNRAVAATDFNEHSSRSHAITKIHLRGHNNVTKVVYNGSINLIDLAGSESARTSSAERLNETKSINKSLSALGNVMLALHNKDSHVPYRNSKLTFLLQSCLGGNSKTLMFVNISPFEECYGESVNSLRFAA</sequence>
<comment type="caution">
    <text evidence="12">The sequence shown here is derived from an EMBL/GenBank/DDBJ whole genome shotgun (WGS) entry which is preliminary data.</text>
</comment>
<feature type="binding site" evidence="8">
    <location>
        <begin position="201"/>
        <end position="208"/>
    </location>
    <ligand>
        <name>ATP</name>
        <dbReference type="ChEBI" id="CHEBI:30616"/>
    </ligand>
</feature>
<evidence type="ECO:0000259" key="11">
    <source>
        <dbReference type="PROSITE" id="PS50067"/>
    </source>
</evidence>
<keyword evidence="6 8" id="KW-0505">Motor protein</keyword>
<protein>
    <recommendedName>
        <fullName evidence="9">Kinesin-like protein</fullName>
    </recommendedName>
</protein>
<feature type="coiled-coil region" evidence="10">
    <location>
        <begin position="13"/>
        <end position="110"/>
    </location>
</feature>
<evidence type="ECO:0000256" key="6">
    <source>
        <dbReference type="ARBA" id="ARBA00023175"/>
    </source>
</evidence>
<dbReference type="Gene3D" id="3.40.850.10">
    <property type="entry name" value="Kinesin motor domain"/>
    <property type="match status" value="1"/>
</dbReference>
<dbReference type="SUPFAM" id="SSF52540">
    <property type="entry name" value="P-loop containing nucleoside triphosphate hydrolases"/>
    <property type="match status" value="1"/>
</dbReference>
<evidence type="ECO:0000313" key="12">
    <source>
        <dbReference type="EMBL" id="RZC37092.1"/>
    </source>
</evidence>
<dbReference type="InterPro" id="IPR036961">
    <property type="entry name" value="Kinesin_motor_dom_sf"/>
</dbReference>
<dbReference type="GO" id="GO:0008017">
    <property type="term" value="F:microtubule binding"/>
    <property type="evidence" value="ECO:0007669"/>
    <property type="project" value="InterPro"/>
</dbReference>
<dbReference type="GO" id="GO:0003777">
    <property type="term" value="F:microtubule motor activity"/>
    <property type="evidence" value="ECO:0007669"/>
    <property type="project" value="InterPro"/>
</dbReference>
<evidence type="ECO:0000256" key="1">
    <source>
        <dbReference type="ARBA" id="ARBA00004245"/>
    </source>
</evidence>
<dbReference type="GO" id="GO:0005524">
    <property type="term" value="F:ATP binding"/>
    <property type="evidence" value="ECO:0007669"/>
    <property type="project" value="UniProtKB-UniRule"/>
</dbReference>
<name>A0A482VVW0_ASBVE</name>
<keyword evidence="3 9" id="KW-0493">Microtubule</keyword>
<feature type="domain" description="Kinesin motor" evidence="11">
    <location>
        <begin position="110"/>
        <end position="433"/>
    </location>
</feature>
<dbReference type="SMART" id="SM00129">
    <property type="entry name" value="KISc"/>
    <property type="match status" value="1"/>
</dbReference>
<dbReference type="InterPro" id="IPR001752">
    <property type="entry name" value="Kinesin_motor_dom"/>
</dbReference>
<reference evidence="12 13" key="1">
    <citation type="submission" date="2017-03" db="EMBL/GenBank/DDBJ databases">
        <title>Genome of the blue death feigning beetle - Asbolus verrucosus.</title>
        <authorList>
            <person name="Rider S.D."/>
        </authorList>
    </citation>
    <scope>NUCLEOTIDE SEQUENCE [LARGE SCALE GENOMIC DNA]</scope>
    <source>
        <strain evidence="12">Butters</strain>
        <tissue evidence="12">Head and leg muscle</tissue>
    </source>
</reference>
<evidence type="ECO:0000256" key="5">
    <source>
        <dbReference type="ARBA" id="ARBA00022840"/>
    </source>
</evidence>
<keyword evidence="7" id="KW-0206">Cytoskeleton</keyword>
<dbReference type="PROSITE" id="PS00411">
    <property type="entry name" value="KINESIN_MOTOR_1"/>
    <property type="match status" value="1"/>
</dbReference>
<dbReference type="Proteomes" id="UP000292052">
    <property type="component" value="Unassembled WGS sequence"/>
</dbReference>
<keyword evidence="5 8" id="KW-0067">ATP-binding</keyword>
<evidence type="ECO:0000256" key="10">
    <source>
        <dbReference type="SAM" id="Coils"/>
    </source>
</evidence>
<dbReference type="EMBL" id="QDEB01055675">
    <property type="protein sequence ID" value="RZC37092.1"/>
    <property type="molecule type" value="Genomic_DNA"/>
</dbReference>
<dbReference type="PRINTS" id="PR00380">
    <property type="entry name" value="KINESINHEAVY"/>
</dbReference>
<gene>
    <name evidence="12" type="ORF">BDFB_011197</name>
</gene>
<organism evidence="12 13">
    <name type="scientific">Asbolus verrucosus</name>
    <name type="common">Desert ironclad beetle</name>
    <dbReference type="NCBI Taxonomy" id="1661398"/>
    <lineage>
        <taxon>Eukaryota</taxon>
        <taxon>Metazoa</taxon>
        <taxon>Ecdysozoa</taxon>
        <taxon>Arthropoda</taxon>
        <taxon>Hexapoda</taxon>
        <taxon>Insecta</taxon>
        <taxon>Pterygota</taxon>
        <taxon>Neoptera</taxon>
        <taxon>Endopterygota</taxon>
        <taxon>Coleoptera</taxon>
        <taxon>Polyphaga</taxon>
        <taxon>Cucujiformia</taxon>
        <taxon>Tenebrionidae</taxon>
        <taxon>Pimeliinae</taxon>
        <taxon>Asbolus</taxon>
    </lineage>
</organism>
<dbReference type="PANTHER" id="PTHR47972:SF45">
    <property type="entry name" value="PROTEIN CLARET SEGREGATIONAL"/>
    <property type="match status" value="1"/>
</dbReference>
<dbReference type="STRING" id="1661398.A0A482VVW0"/>
<evidence type="ECO:0000256" key="3">
    <source>
        <dbReference type="ARBA" id="ARBA00022701"/>
    </source>
</evidence>
<evidence type="ECO:0000256" key="2">
    <source>
        <dbReference type="ARBA" id="ARBA00010899"/>
    </source>
</evidence>
<dbReference type="GO" id="GO:0007018">
    <property type="term" value="P:microtubule-based movement"/>
    <property type="evidence" value="ECO:0007669"/>
    <property type="project" value="InterPro"/>
</dbReference>
<dbReference type="GO" id="GO:0005874">
    <property type="term" value="C:microtubule"/>
    <property type="evidence" value="ECO:0007669"/>
    <property type="project" value="UniProtKB-KW"/>
</dbReference>
<keyword evidence="10" id="KW-0175">Coiled coil</keyword>
<evidence type="ECO:0000256" key="8">
    <source>
        <dbReference type="PROSITE-ProRule" id="PRU00283"/>
    </source>
</evidence>
<evidence type="ECO:0000256" key="7">
    <source>
        <dbReference type="ARBA" id="ARBA00023212"/>
    </source>
</evidence>
<proteinExistence type="inferred from homology"/>
<accession>A0A482VVW0</accession>